<keyword evidence="1" id="KW-1133">Transmembrane helix</keyword>
<keyword evidence="1" id="KW-0472">Membrane</keyword>
<dbReference type="Proteomes" id="UP000217895">
    <property type="component" value="Chromosome"/>
</dbReference>
<proteinExistence type="predicted"/>
<keyword evidence="2" id="KW-0808">Transferase</keyword>
<dbReference type="EMBL" id="AP018203">
    <property type="protein sequence ID" value="BAY54996.1"/>
    <property type="molecule type" value="Genomic_DNA"/>
</dbReference>
<gene>
    <name evidence="2" type="ORF">NIES2135_18170</name>
</gene>
<accession>A0A1Z4JE25</accession>
<dbReference type="AlphaFoldDB" id="A0A1Z4JE25"/>
<sequence length="320" mass="37667">MSFQFSRFDWFCFWYPPGWLILFNRHWQHYHPDPEGWNWLEFGLFLIPGGFYLALLLRWMRLGFRAPKPTFTEPDPIYQNAFREEILFPIVTRYFQAELHDAENLPTEPPAIVTLNHAGMCFPWDFVCLGVLLGRKTGWFVQLLAHPIFFDHPWLVWWLPPGWAQALGGVRAEKDSFEAAIAEKKVLLYAPESWRGLVKGWRHRYQLAKYDPSFLRLSSQYQVPIVSTVCIGNESLHPWALNSQTLAKWFKMPMLPVSPLVLVFVLFPSMGVWAMRTQLKYYVRSRQLPETELSRAESVQQAEKMRSQLQEEINQLVTRS</sequence>
<keyword evidence="3" id="KW-1185">Reference proteome</keyword>
<reference evidence="2 3" key="1">
    <citation type="submission" date="2017-06" db="EMBL/GenBank/DDBJ databases">
        <title>Genome sequencing of cyanobaciteial culture collection at National Institute for Environmental Studies (NIES).</title>
        <authorList>
            <person name="Hirose Y."/>
            <person name="Shimura Y."/>
            <person name="Fujisawa T."/>
            <person name="Nakamura Y."/>
            <person name="Kawachi M."/>
        </authorList>
    </citation>
    <scope>NUCLEOTIDE SEQUENCE [LARGE SCALE GENOMIC DNA]</scope>
    <source>
        <strain evidence="2 3">NIES-2135</strain>
    </source>
</reference>
<organism evidence="2 3">
    <name type="scientific">Leptolyngbya boryana NIES-2135</name>
    <dbReference type="NCBI Taxonomy" id="1973484"/>
    <lineage>
        <taxon>Bacteria</taxon>
        <taxon>Bacillati</taxon>
        <taxon>Cyanobacteriota</taxon>
        <taxon>Cyanophyceae</taxon>
        <taxon>Leptolyngbyales</taxon>
        <taxon>Leptolyngbyaceae</taxon>
        <taxon>Leptolyngbya group</taxon>
        <taxon>Leptolyngbya</taxon>
    </lineage>
</organism>
<evidence type="ECO:0000256" key="1">
    <source>
        <dbReference type="SAM" id="Phobius"/>
    </source>
</evidence>
<name>A0A1Z4JE25_LEPBY</name>
<evidence type="ECO:0000313" key="2">
    <source>
        <dbReference type="EMBL" id="BAY54996.1"/>
    </source>
</evidence>
<feature type="transmembrane region" description="Helical" evidence="1">
    <location>
        <begin position="254"/>
        <end position="275"/>
    </location>
</feature>
<feature type="transmembrane region" description="Helical" evidence="1">
    <location>
        <begin position="39"/>
        <end position="59"/>
    </location>
</feature>
<keyword evidence="2" id="KW-0012">Acyltransferase</keyword>
<protein>
    <submittedName>
        <fullName evidence="2">Phospholipid/glycerol acyltransferase</fullName>
    </submittedName>
</protein>
<keyword evidence="1" id="KW-0812">Transmembrane</keyword>
<dbReference type="GO" id="GO:0016746">
    <property type="term" value="F:acyltransferase activity"/>
    <property type="evidence" value="ECO:0007669"/>
    <property type="project" value="UniProtKB-KW"/>
</dbReference>
<evidence type="ECO:0000313" key="3">
    <source>
        <dbReference type="Proteomes" id="UP000217895"/>
    </source>
</evidence>